<evidence type="ECO:0000256" key="1">
    <source>
        <dbReference type="ARBA" id="ARBA00022723"/>
    </source>
</evidence>
<dbReference type="InterPro" id="IPR013320">
    <property type="entry name" value="ConA-like_dom_sf"/>
</dbReference>
<dbReference type="CDD" id="cd12893">
    <property type="entry name" value="SPRY_PRY_TRIM35"/>
    <property type="match status" value="1"/>
</dbReference>
<dbReference type="PROSITE" id="PS50089">
    <property type="entry name" value="ZF_RING_2"/>
    <property type="match status" value="1"/>
</dbReference>
<dbReference type="AlphaFoldDB" id="H3B3P1"/>
<dbReference type="InterPro" id="IPR006574">
    <property type="entry name" value="PRY"/>
</dbReference>
<dbReference type="InterPro" id="IPR043136">
    <property type="entry name" value="B30.2/SPRY_sf"/>
</dbReference>
<dbReference type="PANTHER" id="PTHR24103">
    <property type="entry name" value="E3 UBIQUITIN-PROTEIN LIGASE TRIM"/>
    <property type="match status" value="1"/>
</dbReference>
<dbReference type="GO" id="GO:0008270">
    <property type="term" value="F:zinc ion binding"/>
    <property type="evidence" value="ECO:0007669"/>
    <property type="project" value="UniProtKB-KW"/>
</dbReference>
<dbReference type="SMART" id="SM00336">
    <property type="entry name" value="BBOX"/>
    <property type="match status" value="1"/>
</dbReference>
<dbReference type="HOGENOM" id="CLU_013137_0_3_1"/>
<evidence type="ECO:0000313" key="10">
    <source>
        <dbReference type="Proteomes" id="UP000008672"/>
    </source>
</evidence>
<evidence type="ECO:0000256" key="4">
    <source>
        <dbReference type="PROSITE-ProRule" id="PRU00024"/>
    </source>
</evidence>
<reference evidence="9" key="3">
    <citation type="submission" date="2025-09" db="UniProtKB">
        <authorList>
            <consortium name="Ensembl"/>
        </authorList>
    </citation>
    <scope>IDENTIFICATION</scope>
</reference>
<dbReference type="Pfam" id="PF00643">
    <property type="entry name" value="zf-B_box"/>
    <property type="match status" value="1"/>
</dbReference>
<dbReference type="Gene3D" id="2.60.120.920">
    <property type="match status" value="1"/>
</dbReference>
<dbReference type="InterPro" id="IPR013083">
    <property type="entry name" value="Znf_RING/FYVE/PHD"/>
</dbReference>
<dbReference type="EMBL" id="AFYH01095760">
    <property type="status" value="NOT_ANNOTATED_CDS"/>
    <property type="molecule type" value="Genomic_DNA"/>
</dbReference>
<dbReference type="Bgee" id="ENSLACG00000014549">
    <property type="expression patterns" value="Expressed in pectoral fin and 6 other cell types or tissues"/>
</dbReference>
<dbReference type="SUPFAM" id="SSF57850">
    <property type="entry name" value="RING/U-box"/>
    <property type="match status" value="1"/>
</dbReference>
<dbReference type="PROSITE" id="PS50188">
    <property type="entry name" value="B302_SPRY"/>
    <property type="match status" value="1"/>
</dbReference>
<feature type="domain" description="RING-type" evidence="6">
    <location>
        <begin position="12"/>
        <end position="52"/>
    </location>
</feature>
<keyword evidence="1" id="KW-0479">Metal-binding</keyword>
<dbReference type="Ensembl" id="ENSLACT00000016626.1">
    <property type="protein sequence ID" value="ENSLACP00000016512.1"/>
    <property type="gene ID" value="ENSLACG00000014549.1"/>
</dbReference>
<dbReference type="Proteomes" id="UP000008672">
    <property type="component" value="Unassembled WGS sequence"/>
</dbReference>
<evidence type="ECO:0000313" key="9">
    <source>
        <dbReference type="Ensembl" id="ENSLACP00000016512.1"/>
    </source>
</evidence>
<dbReference type="OMA" id="KRTTHEC"/>
<dbReference type="InterPro" id="IPR000315">
    <property type="entry name" value="Znf_B-box"/>
</dbReference>
<dbReference type="Pfam" id="PF00622">
    <property type="entry name" value="SPRY"/>
    <property type="match status" value="1"/>
</dbReference>
<evidence type="ECO:0000259" key="8">
    <source>
        <dbReference type="PROSITE" id="PS50188"/>
    </source>
</evidence>
<evidence type="ECO:0000259" key="6">
    <source>
        <dbReference type="PROSITE" id="PS50089"/>
    </source>
</evidence>
<dbReference type="SMART" id="SM00449">
    <property type="entry name" value="SPRY"/>
    <property type="match status" value="1"/>
</dbReference>
<feature type="domain" description="B30.2/SPRY" evidence="8">
    <location>
        <begin position="267"/>
        <end position="458"/>
    </location>
</feature>
<dbReference type="Gene3D" id="3.30.160.60">
    <property type="entry name" value="Classic Zinc Finger"/>
    <property type="match status" value="1"/>
</dbReference>
<dbReference type="FunCoup" id="H3B3P1">
    <property type="interactions" value="1849"/>
</dbReference>
<dbReference type="InterPro" id="IPR001870">
    <property type="entry name" value="B30.2/SPRY"/>
</dbReference>
<dbReference type="SMART" id="SM00184">
    <property type="entry name" value="RING"/>
    <property type="match status" value="1"/>
</dbReference>
<dbReference type="PRINTS" id="PR01407">
    <property type="entry name" value="BUTYPHLNCDUF"/>
</dbReference>
<evidence type="ECO:0000259" key="7">
    <source>
        <dbReference type="PROSITE" id="PS50119"/>
    </source>
</evidence>
<protein>
    <recommendedName>
        <fullName evidence="11">Tripartite motif containing 35</fullName>
    </recommendedName>
</protein>
<accession>H3B3P1</accession>
<feature type="domain" description="B box-type" evidence="7">
    <location>
        <begin position="80"/>
        <end position="121"/>
    </location>
</feature>
<dbReference type="SUPFAM" id="SSF57845">
    <property type="entry name" value="B-box zinc-binding domain"/>
    <property type="match status" value="1"/>
</dbReference>
<keyword evidence="10" id="KW-1185">Reference proteome</keyword>
<reference evidence="10" key="1">
    <citation type="submission" date="2011-08" db="EMBL/GenBank/DDBJ databases">
        <title>The draft genome of Latimeria chalumnae.</title>
        <authorList>
            <person name="Di Palma F."/>
            <person name="Alfoldi J."/>
            <person name="Johnson J."/>
            <person name="Berlin A."/>
            <person name="Gnerre S."/>
            <person name="Jaffe D."/>
            <person name="MacCallum I."/>
            <person name="Young S."/>
            <person name="Walker B.J."/>
            <person name="Lander E."/>
            <person name="Lindblad-Toh K."/>
        </authorList>
    </citation>
    <scope>NUCLEOTIDE SEQUENCE [LARGE SCALE GENOMIC DNA]</scope>
    <source>
        <strain evidence="10">Wild caught</strain>
    </source>
</reference>
<dbReference type="EMBL" id="AFYH01095762">
    <property type="status" value="NOT_ANNOTATED_CDS"/>
    <property type="molecule type" value="Genomic_DNA"/>
</dbReference>
<dbReference type="InterPro" id="IPR027370">
    <property type="entry name" value="Znf-RING_euk"/>
</dbReference>
<dbReference type="SUPFAM" id="SSF49899">
    <property type="entry name" value="Concanavalin A-like lectins/glucanases"/>
    <property type="match status" value="1"/>
</dbReference>
<dbReference type="Gene3D" id="3.30.40.10">
    <property type="entry name" value="Zinc/RING finger domain, C3HC4 (zinc finger)"/>
    <property type="match status" value="1"/>
</dbReference>
<dbReference type="eggNOG" id="KOG2177">
    <property type="taxonomic scope" value="Eukaryota"/>
</dbReference>
<dbReference type="PROSITE" id="PS50119">
    <property type="entry name" value="ZF_BBOX"/>
    <property type="match status" value="1"/>
</dbReference>
<dbReference type="Pfam" id="PF13765">
    <property type="entry name" value="PRY"/>
    <property type="match status" value="1"/>
</dbReference>
<dbReference type="InterPro" id="IPR003877">
    <property type="entry name" value="SPRY_dom"/>
</dbReference>
<dbReference type="EMBL" id="AFYH01095761">
    <property type="status" value="NOT_ANNOTATED_CDS"/>
    <property type="molecule type" value="Genomic_DNA"/>
</dbReference>
<feature type="coiled-coil region" evidence="5">
    <location>
        <begin position="179"/>
        <end position="235"/>
    </location>
</feature>
<reference evidence="9" key="2">
    <citation type="submission" date="2025-08" db="UniProtKB">
        <authorList>
            <consortium name="Ensembl"/>
        </authorList>
    </citation>
    <scope>IDENTIFICATION</scope>
</reference>
<evidence type="ECO:0000256" key="2">
    <source>
        <dbReference type="ARBA" id="ARBA00022771"/>
    </source>
</evidence>
<dbReference type="PROSITE" id="PS00518">
    <property type="entry name" value="ZF_RING_1"/>
    <property type="match status" value="1"/>
</dbReference>
<proteinExistence type="predicted"/>
<organism evidence="9 10">
    <name type="scientific">Latimeria chalumnae</name>
    <name type="common">Coelacanth</name>
    <dbReference type="NCBI Taxonomy" id="7897"/>
    <lineage>
        <taxon>Eukaryota</taxon>
        <taxon>Metazoa</taxon>
        <taxon>Chordata</taxon>
        <taxon>Craniata</taxon>
        <taxon>Vertebrata</taxon>
        <taxon>Euteleostomi</taxon>
        <taxon>Coelacanthiformes</taxon>
        <taxon>Coelacanthidae</taxon>
        <taxon>Latimeria</taxon>
    </lineage>
</organism>
<dbReference type="EMBL" id="AFYH01095763">
    <property type="status" value="NOT_ANNOTATED_CDS"/>
    <property type="molecule type" value="Genomic_DNA"/>
</dbReference>
<dbReference type="InterPro" id="IPR001841">
    <property type="entry name" value="Znf_RING"/>
</dbReference>
<name>H3B3P1_LATCH</name>
<dbReference type="Pfam" id="PF13445">
    <property type="entry name" value="zf-RING_UBOX"/>
    <property type="match status" value="1"/>
</dbReference>
<evidence type="ECO:0008006" key="11">
    <source>
        <dbReference type="Google" id="ProtNLM"/>
    </source>
</evidence>
<evidence type="ECO:0000256" key="5">
    <source>
        <dbReference type="SAM" id="Coils"/>
    </source>
</evidence>
<dbReference type="InterPro" id="IPR003879">
    <property type="entry name" value="Butyrophylin_SPRY"/>
</dbReference>
<dbReference type="InParanoid" id="H3B3P1"/>
<evidence type="ECO:0000256" key="3">
    <source>
        <dbReference type="ARBA" id="ARBA00022833"/>
    </source>
</evidence>
<keyword evidence="2 4" id="KW-0863">Zinc-finger</keyword>
<dbReference type="GeneTree" id="ENSGT01030000234583"/>
<dbReference type="InterPro" id="IPR050143">
    <property type="entry name" value="TRIM/RBCC"/>
</dbReference>
<dbReference type="STRING" id="7897.ENSLACP00000016512"/>
<sequence>TSAENLEEELTCSVCHELFTDPVMTKCGHNFCRECVSLCWREKPSQVCPVCRENSAITDLTTNRTLRNIVDLYKSKRAAETKELCREHKERLKLFCLEDQELICFVCQTSKKHDNHKFRPINEAALDYKEEVKTALTSLQGTEKKLTQVKEECDTQLKLLLDKTDKTEKEIKGDFVKLHQFLHEEEKNLLADLKKEKEEKEQKMREKIKNISEEMTSLSINIKEIEKKLDQKDNVFLMSFSSSLKLTKKSKCEKQIEKRADIEGHKYTDHLQYRVWKKMVKFSNRETVTLDPNTAAPWLTLSEDLTAVTYGSTRRKDLPDNPERFDSYSCVLGSEGFTSGRHSWVVDVGNQTYCRLGVAAESADRKRDIDLKPEQGYWTVELYEGRYSAFTDEGETRLEVLTTPKKVLVCVDYEAGKVSFSDADDRSHIYTFTHKFKHRIFPFFWIWTAGAPLRICNL</sequence>
<keyword evidence="5" id="KW-0175">Coiled coil</keyword>
<dbReference type="InterPro" id="IPR017907">
    <property type="entry name" value="Znf_RING_CS"/>
</dbReference>
<keyword evidence="3" id="KW-0862">Zinc</keyword>
<dbReference type="SMART" id="SM00589">
    <property type="entry name" value="PRY"/>
    <property type="match status" value="1"/>
</dbReference>
<dbReference type="FunFam" id="2.60.120.920:FF:000004">
    <property type="entry name" value="Butyrophilin subfamily 1 member A1"/>
    <property type="match status" value="1"/>
</dbReference>